<feature type="non-terminal residue" evidence="2">
    <location>
        <position position="1"/>
    </location>
</feature>
<evidence type="ECO:0008006" key="4">
    <source>
        <dbReference type="Google" id="ProtNLM"/>
    </source>
</evidence>
<feature type="region of interest" description="Disordered" evidence="1">
    <location>
        <begin position="1162"/>
        <end position="1181"/>
    </location>
</feature>
<keyword evidence="3" id="KW-1185">Reference proteome</keyword>
<evidence type="ECO:0000313" key="3">
    <source>
        <dbReference type="Proteomes" id="UP001519460"/>
    </source>
</evidence>
<gene>
    <name evidence="2" type="ORF">BaRGS_00015051</name>
</gene>
<sequence length="3183" mass="349145">VAKRLCPFTGLFDDGHAYCKETYSTWNETGDYLGEGSICTRQIGLYINMKFLCIDGRWQPLEDPQENHRQKRSFSCPRDQREAAPALSRCAVVNAGSKAKDLVTVFLKGKQLCLTVNQTDVKATVACSAALVCHRYSMVIDTALVPLKILTTEPDLSTCRVSVSDSRRNVKISTHAGNLTNCDSQQDEWIRTQPTELHFAMKSGFNMDLGNRPQYISDSKVGIVGAKITVMKISAAGSITTLSNQTLDGPPFCHQRVSSTRPLLGQAQHDCEGTIQLPTLNLRDGDSLCADMESFSGGFYNLQDTGRHSKGQETYNRVNKTKRVCFMFDGTKPTHCSEFGSACNSEPLKLSTRVSRDSSIRDDHTADWDSSTPGPHDVTMPLPLDTVARLYAIILEVHDHAGNVAYARRLVLFDNTSFVELKETAALTVTSADMRTNLKWQTNIYTALCVDWHDRFYNTDMRNNNFLMPVNPDTAREIHGDYDQQSGILPVTGTDNVDGVVKFELSWRQDQSAMSPLQEVPNLKAQSTCLPSLTLVDGQTYHILIRATDIMGNYKEDEAEVSIDHTGPSVSIEGLRGRFGRDGLYVHNTTDLSSMLLLIHVTDPHSGIKTLEWTLGTRDLAGDVGRGTIGVQRLKNNSDCTRISSCYCPSVGPCEIQSYTFKFSNLNSSKISGHHHREYYITITATNHASLRSRQMMDILIDESPPTVGVVLEGLSDDDQAEMDFTSSDVVHVRWHGFLDHESGILLYRVVLADRCLTNEEMDADTNATEVDQQTVTVLAFPKEGKYFVNVVAYNGAMQPSSVSCSDGITFDKSPPTFSNVSITHARIRPAVACTKSDQPWLINANLTRSKLSLTKDCLNICSSNQTIVSVDHLPIASNTSLEEETSTDLCLRLKLLSSDDIVVLPSDYLRLSWIGVDEESEMEEYHVGMGRDRTTASAPDLLPFTPTHGHHSYHARHSGLGHGAVFFIFLRALSKAGLQVNLTLGPVIIDVTPPTVTSRLTPIVEGKYLVVEWANDTFQDPEQPNEAEFDVTFRVGHADGFVTPFLAPPDSSLSHCRENNVTGCARYPISDLQAHDTESGRSFFFQLHVMNAAGHVTTKNSSAVKLPAHFPPGHAVVMDVIKFTEFTSTTQPSTSVASTIRAPSPLPTSAFNNTSVLPENVTQATPSAPTRQRKTVAASPRFSKDKDVMLQREDICIAWTGLYHAEEIGVEVGVGTDPGKDDVIPFSLAADRSTPVCVNASTLPVYTKLFSVVRATSSGGTTVFSSDGFRFVPKHDFNNKLMVFSGKQCTDDPTETLLVTPKSPLDLNLTSSLLLHPGETLFIRFSPYVDNVTFPDAVLLQTTLTGYSVILKSKLLRAVLPAVPSTNITIEMHHCLKDVSLLPASESRIAVTWEMSGPWTGLAGYLKVGVTDNTCMKTASKNNKYRHRQCLLAEEHARASERELIFSRHHFIPSHVYTASVAVCFDLECLPSVFSQPLLADDTERSVQFDLAMLQSTSSQKMDVEFKAHVIPEIIIPSSAHHDRPCVFLWAATRDATGSVLVSDWRVSHTESCSNMQVKDTVAIHGTTQGSLYVCVQPVFPWRSESPTCQKLVRPTNIDQPNPLHVVEFSHDTLRKNDFSGVLHSQQIGNKLHELYDLDIDFAKSDIMLSAILTDGEERNVTWFLMTEERVPSDGNCASDAACVTSKTSFDGKMVFPRAQSRFRDGQTYFVCASVHSRVEQQQDAEETVCGDGVVIDDAPPVGGSVAISNFGSGYLADMGHVQVTWQGFSDVETMATNIPDIVTLKYSVALGSYPGAEDLAQFVNVGQRTAWSFSNLHVAPGVTCVATVRAQDRVGHVTEVTSEPVVIDSTPPTIGHVTVGTEGAGRYVSGGELPIRWEGVEDNESGIESIEDHKSYSTDVGVYRVYWSGFSDPHSGLDYHRVGLGSEPGQTDVLPFVYVGLQTSFSWKREFEQGKKYYATVETCNKARMCRLTSSSSLTFDNSPPIAGHVTVGFDVLMPEMTLPVATALYVTVSARNPVGLSTFSVSDSFVVDITPPVVITPPQFLSLRDGTPADNQWDRSVLRLKWQFSDPDSSVVSNTVNIRSQLTGRLVVDPDTYTSDTELVLPLDEDHLLMDGDSYWAAVTACNAAGLCTTRTSHMLLIDSTPPVVGTFESPIYWQNETSTVTGNFTTLVNVTWQGFSDAESEVVTYHLMAGSTYNGEDLSEGAIKIPHDNTSRSQLFTLKLDGGLVSGQTLHFSIWAENALGLRSSSVRMEFDVFEHEHLKTLGTLVVKRHSCKSVYCTGECTCAASGRSCETSACHSLDENSPALGGFKVFPAIGSPSGLQAFTASRKCLEGHWRLLNPATLSTVSRFEVSFSLAGFTGNEGLVFNNQTQAVWNDVGRNLEAAFCLPGKTALVASMRYVLHVQVWLSSDSNVTFTSDPILVDHSPPKIRQRKQVLDSDPSCQRDFDYITSEPYVISCWNRTFSDVDSGIVRYEVWAGTSPSACDLLKPVNVGLNTSFPIPTANLEHGTRYYVTVRATNGVGLMTTATSDGFIIDVTPPVAGVVFNSHGHTNRHAQSSTTTMHASWHGFDDRHSGVTSYHVALYDASDPAKSIRPFKNIGFRTKYMFEGLTLRDKHSYKVLVKAQDAAGLESKPVSSTPILIDTTPPEGIACNKYQREEEQPLIYTDTPTFGYNTFQAEFQVAESTRDELVKVVVRAYGLELGASGYISVGELKMPLYFKHAEPGNATAEHEFILPVTVNETMTVAVDASLGVRISAELYRCSNTAPSAQGSVTIRQMSQYDVSVCARIHDEESGIRSIIAGLGTTPGGLQVKPLTPVGHSGHAVVNVHVQHGLPLYATVHVENHAGQWSRFISLPITIDRTPPKIRDIKLSLRYEGEGEGQINGTEVWAEAEWASEDKESGVVTCECHLAGQSTLGSPTQRTSHVAHGQCTWQLRHPQHGSSVRVTVSCVNGVQIHEQVMSYPTQILLHPPDLTQATLASVSNNAMMSPFEKSDLEFRSSNSSLEFFWHGVDDPTVIQFQYRFLHESSPIGGWSPLDSYKTSAILERGSQKLPTGSVTAQVRATNARQMTSDVVSASVKVDDGQPMLTGKRAIVVCSSNILRLDWQGVFKVNRDVTFSVYAGNAEGYGDVINHVITKETSYQGACSSQESRSLFLTISAVYVSGQSTVYQAELGL</sequence>
<accession>A0ABD0L3X0</accession>
<comment type="caution">
    <text evidence="2">The sequence shown here is derived from an EMBL/GenBank/DDBJ whole genome shotgun (WGS) entry which is preliminary data.</text>
</comment>
<name>A0ABD0L3X0_9CAEN</name>
<dbReference type="PANTHER" id="PTHR16897">
    <property type="entry name" value="OS10G0105400 PROTEIN"/>
    <property type="match status" value="1"/>
</dbReference>
<dbReference type="SUPFAM" id="SSF49265">
    <property type="entry name" value="Fibronectin type III"/>
    <property type="match status" value="1"/>
</dbReference>
<dbReference type="PANTHER" id="PTHR16897:SF2">
    <property type="entry name" value="OS03G0226600 PROTEIN"/>
    <property type="match status" value="1"/>
</dbReference>
<dbReference type="EMBL" id="JACVVK020000090">
    <property type="protein sequence ID" value="KAK7493722.1"/>
    <property type="molecule type" value="Genomic_DNA"/>
</dbReference>
<dbReference type="InterPro" id="IPR036116">
    <property type="entry name" value="FN3_sf"/>
</dbReference>
<proteinExistence type="predicted"/>
<protein>
    <recommendedName>
        <fullName evidence="4">Fibronectin type-III domain-containing protein</fullName>
    </recommendedName>
</protein>
<organism evidence="2 3">
    <name type="scientific">Batillaria attramentaria</name>
    <dbReference type="NCBI Taxonomy" id="370345"/>
    <lineage>
        <taxon>Eukaryota</taxon>
        <taxon>Metazoa</taxon>
        <taxon>Spiralia</taxon>
        <taxon>Lophotrochozoa</taxon>
        <taxon>Mollusca</taxon>
        <taxon>Gastropoda</taxon>
        <taxon>Caenogastropoda</taxon>
        <taxon>Sorbeoconcha</taxon>
        <taxon>Cerithioidea</taxon>
        <taxon>Batillariidae</taxon>
        <taxon>Batillaria</taxon>
    </lineage>
</organism>
<feature type="compositionally biased region" description="Polar residues" evidence="1">
    <location>
        <begin position="1162"/>
        <end position="1171"/>
    </location>
</feature>
<reference evidence="2 3" key="1">
    <citation type="journal article" date="2023" name="Sci. Data">
        <title>Genome assembly of the Korean intertidal mud-creeper Batillaria attramentaria.</title>
        <authorList>
            <person name="Patra A.K."/>
            <person name="Ho P.T."/>
            <person name="Jun S."/>
            <person name="Lee S.J."/>
            <person name="Kim Y."/>
            <person name="Won Y.J."/>
        </authorList>
    </citation>
    <scope>NUCLEOTIDE SEQUENCE [LARGE SCALE GENOMIC DNA]</scope>
    <source>
        <strain evidence="2">Wonlab-2016</strain>
    </source>
</reference>
<evidence type="ECO:0000256" key="1">
    <source>
        <dbReference type="SAM" id="MobiDB-lite"/>
    </source>
</evidence>
<evidence type="ECO:0000313" key="2">
    <source>
        <dbReference type="EMBL" id="KAK7493722.1"/>
    </source>
</evidence>
<dbReference type="Proteomes" id="UP001519460">
    <property type="component" value="Unassembled WGS sequence"/>
</dbReference>